<name>A0A6J5TB56_9CAUD</name>
<sequence length="144" mass="16886">MMLRIIKNTSKKSNQIYNGPHHQLNYQSCWAPHLNNPLLNQLYKESVCYTERWYLELRRLINDELWYHPLINVVLKDVELRKVLVKSAFIDGALMRSVLACDDYPEFHVSASINLKKLNRWCAFFISLPDSHETLVSLNAPTPD</sequence>
<dbReference type="EMBL" id="LR797824">
    <property type="protein sequence ID" value="CAB4241494.1"/>
    <property type="molecule type" value="Genomic_DNA"/>
</dbReference>
<evidence type="ECO:0000313" key="1">
    <source>
        <dbReference type="EMBL" id="CAB4241494.1"/>
    </source>
</evidence>
<protein>
    <submittedName>
        <fullName evidence="1">Uncharacterized protein</fullName>
    </submittedName>
</protein>
<proteinExistence type="predicted"/>
<gene>
    <name evidence="1" type="ORF">UFOVP71_32</name>
</gene>
<accession>A0A6J5TB56</accession>
<reference evidence="1" key="1">
    <citation type="submission" date="2020-05" db="EMBL/GenBank/DDBJ databases">
        <authorList>
            <person name="Chiriac C."/>
            <person name="Salcher M."/>
            <person name="Ghai R."/>
            <person name="Kavagutti S V."/>
        </authorList>
    </citation>
    <scope>NUCLEOTIDE SEQUENCE</scope>
</reference>
<organism evidence="1">
    <name type="scientific">uncultured Caudovirales phage</name>
    <dbReference type="NCBI Taxonomy" id="2100421"/>
    <lineage>
        <taxon>Viruses</taxon>
        <taxon>Duplodnaviria</taxon>
        <taxon>Heunggongvirae</taxon>
        <taxon>Uroviricota</taxon>
        <taxon>Caudoviricetes</taxon>
        <taxon>Peduoviridae</taxon>
        <taxon>Maltschvirus</taxon>
        <taxon>Maltschvirus maltsch</taxon>
    </lineage>
</organism>